<dbReference type="SMART" id="SM00249">
    <property type="entry name" value="PHD"/>
    <property type="match status" value="3"/>
</dbReference>
<dbReference type="InterPro" id="IPR001965">
    <property type="entry name" value="Znf_PHD"/>
</dbReference>
<reference evidence="6 7" key="1">
    <citation type="submission" date="2024-02" db="EMBL/GenBank/DDBJ databases">
        <authorList>
            <person name="Vignale AGUSTIN F."/>
            <person name="Sosa J E."/>
            <person name="Modenutti C."/>
        </authorList>
    </citation>
    <scope>NUCLEOTIDE SEQUENCE [LARGE SCALE GENOMIC DNA]</scope>
</reference>
<dbReference type="PROSITE" id="PS01359">
    <property type="entry name" value="ZF_PHD_1"/>
    <property type="match status" value="1"/>
</dbReference>
<dbReference type="InterPro" id="IPR011011">
    <property type="entry name" value="Znf_FYVE_PHD"/>
</dbReference>
<dbReference type="EMBL" id="CAUOFW020000893">
    <property type="protein sequence ID" value="CAK9138488.1"/>
    <property type="molecule type" value="Genomic_DNA"/>
</dbReference>
<dbReference type="SUPFAM" id="SSF57903">
    <property type="entry name" value="FYVE/PHD zinc finger"/>
    <property type="match status" value="2"/>
</dbReference>
<dbReference type="AlphaFoldDB" id="A0ABC8R100"/>
<dbReference type="PROSITE" id="PS50016">
    <property type="entry name" value="ZF_PHD_2"/>
    <property type="match status" value="2"/>
</dbReference>
<dbReference type="Proteomes" id="UP001642360">
    <property type="component" value="Unassembled WGS sequence"/>
</dbReference>
<evidence type="ECO:0000256" key="3">
    <source>
        <dbReference type="ARBA" id="ARBA00022833"/>
    </source>
</evidence>
<dbReference type="Gene3D" id="3.30.40.10">
    <property type="entry name" value="Zinc/RING finger domain, C3HC4 (zinc finger)"/>
    <property type="match status" value="1"/>
</dbReference>
<dbReference type="InterPro" id="IPR019786">
    <property type="entry name" value="Zinc_finger_PHD-type_CS"/>
</dbReference>
<feature type="domain" description="PHD-type" evidence="5">
    <location>
        <begin position="469"/>
        <end position="519"/>
    </location>
</feature>
<feature type="domain" description="PHD-type" evidence="5">
    <location>
        <begin position="315"/>
        <end position="367"/>
    </location>
</feature>
<evidence type="ECO:0000259" key="5">
    <source>
        <dbReference type="PROSITE" id="PS50016"/>
    </source>
</evidence>
<keyword evidence="1" id="KW-0479">Metal-binding</keyword>
<evidence type="ECO:0000256" key="1">
    <source>
        <dbReference type="ARBA" id="ARBA00022723"/>
    </source>
</evidence>
<dbReference type="InterPro" id="IPR013083">
    <property type="entry name" value="Znf_RING/FYVE/PHD"/>
</dbReference>
<protein>
    <recommendedName>
        <fullName evidence="5">PHD-type domain-containing protein</fullName>
    </recommendedName>
</protein>
<proteinExistence type="predicted"/>
<dbReference type="Gene3D" id="2.30.30.1150">
    <property type="match status" value="1"/>
</dbReference>
<keyword evidence="3" id="KW-0862">Zinc</keyword>
<keyword evidence="2 4" id="KW-0863">Zinc-finger</keyword>
<dbReference type="PANTHER" id="PTHR47162">
    <property type="entry name" value="OS02G0192300 PROTEIN"/>
    <property type="match status" value="1"/>
</dbReference>
<gene>
    <name evidence="6" type="ORF">ILEXP_LOCUS5836</name>
</gene>
<sequence length="592" mass="66234">MEEESLTNGGSMESNCKAVNGFTVVVQNGGGDGNFAGSSVKDFRTYKRRKHTKMSSSKTQLIQDGKVSIDSSGQCPDKNTEPSEMVLNSTSCQQVSLARRSSRAFMNGSKDSSLKQWRNIVLEQMCQQISGSEGGLQECIRDALIFHPENGCTNADKESVHSHEGRQQCSSHRGSMPNGTRNAAKGNLVVMSNGALNEPNHCTITELVQQNFLDVVTSEKFSQLCKILLENFQGMKLDSFFDIRLINSRFKEGSYERYPMLYHADIQKVWSKLQKVGTEMVALAKSLSDKSRTSYCEQDSDMHAKVEQTEACGMYGVCTCCQCGEKADGRHCLVCDSCEEMYHVSCIEPAVEEIPLKSWYCSNCTAKGIESPPHENCSVCERLAAPRSSINGDGVDEDLTTEEALSEDGLQPSKGRHIMSPCNVCRCKVENGEKFRVCGHLFCSHKYYHIRCLTSKQLKSYGPRWYCPSCLCRACLTDQDDDKIVLCDCCDHAYHIYCMQPPRSSIPRGKWFCRKCDAGMQHIRNAKRAYENMQNNLQRRAEGGKGSFENLRNEQKENGEEAFDKSGGVDMLLNAAKTLNYEESMAAMQMKR</sequence>
<accession>A0ABC8R100</accession>
<evidence type="ECO:0000256" key="4">
    <source>
        <dbReference type="PROSITE-ProRule" id="PRU00146"/>
    </source>
</evidence>
<dbReference type="PANTHER" id="PTHR47162:SF9">
    <property type="entry name" value="PHD FINGER PROTEIN EHD3-LIKE"/>
    <property type="match status" value="1"/>
</dbReference>
<name>A0ABC8R100_9AQUA</name>
<evidence type="ECO:0000313" key="7">
    <source>
        <dbReference type="Proteomes" id="UP001642360"/>
    </source>
</evidence>
<dbReference type="InterPro" id="IPR019787">
    <property type="entry name" value="Znf_PHD-finger"/>
</dbReference>
<dbReference type="Pfam" id="PF00628">
    <property type="entry name" value="PHD"/>
    <property type="match status" value="2"/>
</dbReference>
<dbReference type="GO" id="GO:0008270">
    <property type="term" value="F:zinc ion binding"/>
    <property type="evidence" value="ECO:0007669"/>
    <property type="project" value="UniProtKB-KW"/>
</dbReference>
<keyword evidence="7" id="KW-1185">Reference proteome</keyword>
<evidence type="ECO:0000256" key="2">
    <source>
        <dbReference type="ARBA" id="ARBA00022771"/>
    </source>
</evidence>
<comment type="caution">
    <text evidence="6">The sequence shown here is derived from an EMBL/GenBank/DDBJ whole genome shotgun (WGS) entry which is preliminary data.</text>
</comment>
<evidence type="ECO:0000313" key="6">
    <source>
        <dbReference type="EMBL" id="CAK9138488.1"/>
    </source>
</evidence>
<organism evidence="6 7">
    <name type="scientific">Ilex paraguariensis</name>
    <name type="common">yerba mate</name>
    <dbReference type="NCBI Taxonomy" id="185542"/>
    <lineage>
        <taxon>Eukaryota</taxon>
        <taxon>Viridiplantae</taxon>
        <taxon>Streptophyta</taxon>
        <taxon>Embryophyta</taxon>
        <taxon>Tracheophyta</taxon>
        <taxon>Spermatophyta</taxon>
        <taxon>Magnoliopsida</taxon>
        <taxon>eudicotyledons</taxon>
        <taxon>Gunneridae</taxon>
        <taxon>Pentapetalae</taxon>
        <taxon>asterids</taxon>
        <taxon>campanulids</taxon>
        <taxon>Aquifoliales</taxon>
        <taxon>Aquifoliaceae</taxon>
        <taxon>Ilex</taxon>
    </lineage>
</organism>